<name>A0A1G9VLL7_9ACTN</name>
<evidence type="ECO:0000313" key="2">
    <source>
        <dbReference type="EMBL" id="SDM72963.1"/>
    </source>
</evidence>
<dbReference type="EMBL" id="FNIC01000001">
    <property type="protein sequence ID" value="SDM72963.1"/>
    <property type="molecule type" value="Genomic_DNA"/>
</dbReference>
<dbReference type="RefSeq" id="WP_091022063.1">
    <property type="nucleotide sequence ID" value="NZ_BKAE01000003.1"/>
</dbReference>
<dbReference type="Proteomes" id="UP000199004">
    <property type="component" value="Unassembled WGS sequence"/>
</dbReference>
<dbReference type="OrthoDB" id="3787039at2"/>
<evidence type="ECO:0000256" key="1">
    <source>
        <dbReference type="SAM" id="MobiDB-lite"/>
    </source>
</evidence>
<dbReference type="AlphaFoldDB" id="A0A1G9VLL7"/>
<sequence length="112" mass="12499">MSEYDVYRSPAADSPEQPATDEKWQVLVEYANNGQAKPPTKIHVFPHVLATREEAMAEAARLAVEHDPPDPLSPQGRAVYRDGEGFLSIVRGAMSTFHFSTRVVRFVGETDR</sequence>
<gene>
    <name evidence="2" type="ORF">SAMN05192576_0799</name>
</gene>
<proteinExistence type="predicted"/>
<keyword evidence="3" id="KW-1185">Reference proteome</keyword>
<feature type="region of interest" description="Disordered" evidence="1">
    <location>
        <begin position="1"/>
        <end position="20"/>
    </location>
</feature>
<protein>
    <submittedName>
        <fullName evidence="2">Uncharacterized protein</fullName>
    </submittedName>
</protein>
<dbReference type="STRING" id="1005944.SAMN05192576_0799"/>
<reference evidence="2 3" key="1">
    <citation type="submission" date="2016-10" db="EMBL/GenBank/DDBJ databases">
        <authorList>
            <person name="de Groot N.N."/>
        </authorList>
    </citation>
    <scope>NUCLEOTIDE SEQUENCE [LARGE SCALE GENOMIC DNA]</scope>
    <source>
        <strain evidence="2 3">CGMCC 1.11147</strain>
    </source>
</reference>
<accession>A0A1G9VLL7</accession>
<evidence type="ECO:0000313" key="3">
    <source>
        <dbReference type="Proteomes" id="UP000199004"/>
    </source>
</evidence>
<organism evidence="2 3">
    <name type="scientific">Nocardioides szechwanensis</name>
    <dbReference type="NCBI Taxonomy" id="1005944"/>
    <lineage>
        <taxon>Bacteria</taxon>
        <taxon>Bacillati</taxon>
        <taxon>Actinomycetota</taxon>
        <taxon>Actinomycetes</taxon>
        <taxon>Propionibacteriales</taxon>
        <taxon>Nocardioidaceae</taxon>
        <taxon>Nocardioides</taxon>
    </lineage>
</organism>